<dbReference type="EMBL" id="BDRX01000002">
    <property type="protein sequence ID" value="GBF87744.1"/>
    <property type="molecule type" value="Genomic_DNA"/>
</dbReference>
<dbReference type="InterPro" id="IPR024616">
    <property type="entry name" value="Pherophorin"/>
</dbReference>
<dbReference type="Pfam" id="PF12499">
    <property type="entry name" value="DUF3707"/>
    <property type="match status" value="1"/>
</dbReference>
<dbReference type="InParanoid" id="A0A2V0NKB1"/>
<feature type="domain" description="Pherophorin" evidence="2">
    <location>
        <begin position="78"/>
        <end position="215"/>
    </location>
</feature>
<dbReference type="Proteomes" id="UP000247498">
    <property type="component" value="Unassembled WGS sequence"/>
</dbReference>
<name>A0A2V0NKB1_9CHLO</name>
<evidence type="ECO:0000259" key="2">
    <source>
        <dbReference type="Pfam" id="PF12499"/>
    </source>
</evidence>
<keyword evidence="4" id="KW-1185">Reference proteome</keyword>
<protein>
    <recommendedName>
        <fullName evidence="2">Pherophorin domain-containing protein</fullName>
    </recommendedName>
</protein>
<feature type="region of interest" description="Disordered" evidence="1">
    <location>
        <begin position="1"/>
        <end position="21"/>
    </location>
</feature>
<sequence>MAQAGDGGAAEEEEGGDAPANCQLRGAPRDMRGACMFVLVAAVLAVAVEGRAVDDSAGRRLAWVQKCDASLATPGAQTSYRYKLNAASPTNVCFKISVDGACADATANCCLGAEDPAPKLRQLIVTPPAGSTCAQKGANKKVKWTVGGKPKTANVGDGSIKVPLSKLPPTGGDVCVDFSGSTDAACNDINGLCGTDGCNLLVFTKRVKKQPNPPGEDKSCCVKLGELLV</sequence>
<proteinExistence type="predicted"/>
<organism evidence="3 4">
    <name type="scientific">Raphidocelis subcapitata</name>
    <dbReference type="NCBI Taxonomy" id="307507"/>
    <lineage>
        <taxon>Eukaryota</taxon>
        <taxon>Viridiplantae</taxon>
        <taxon>Chlorophyta</taxon>
        <taxon>core chlorophytes</taxon>
        <taxon>Chlorophyceae</taxon>
        <taxon>CS clade</taxon>
        <taxon>Sphaeropleales</taxon>
        <taxon>Selenastraceae</taxon>
        <taxon>Raphidocelis</taxon>
    </lineage>
</organism>
<comment type="caution">
    <text evidence="3">The sequence shown here is derived from an EMBL/GenBank/DDBJ whole genome shotgun (WGS) entry which is preliminary data.</text>
</comment>
<evidence type="ECO:0000313" key="3">
    <source>
        <dbReference type="EMBL" id="GBF87744.1"/>
    </source>
</evidence>
<gene>
    <name evidence="3" type="ORF">Rsub_00455</name>
</gene>
<evidence type="ECO:0000256" key="1">
    <source>
        <dbReference type="SAM" id="MobiDB-lite"/>
    </source>
</evidence>
<evidence type="ECO:0000313" key="4">
    <source>
        <dbReference type="Proteomes" id="UP000247498"/>
    </source>
</evidence>
<reference evidence="3 4" key="1">
    <citation type="journal article" date="2018" name="Sci. Rep.">
        <title>Raphidocelis subcapitata (=Pseudokirchneriella subcapitata) provides an insight into genome evolution and environmental adaptations in the Sphaeropleales.</title>
        <authorList>
            <person name="Suzuki S."/>
            <person name="Yamaguchi H."/>
            <person name="Nakajima N."/>
            <person name="Kawachi M."/>
        </authorList>
    </citation>
    <scope>NUCLEOTIDE SEQUENCE [LARGE SCALE GENOMIC DNA]</scope>
    <source>
        <strain evidence="3 4">NIES-35</strain>
    </source>
</reference>
<accession>A0A2V0NKB1</accession>
<dbReference type="AlphaFoldDB" id="A0A2V0NKB1"/>